<proteinExistence type="predicted"/>
<organism evidence="1">
    <name type="scientific">Culicoides sonorensis</name>
    <name type="common">Biting midge</name>
    <dbReference type="NCBI Taxonomy" id="179676"/>
    <lineage>
        <taxon>Eukaryota</taxon>
        <taxon>Metazoa</taxon>
        <taxon>Ecdysozoa</taxon>
        <taxon>Arthropoda</taxon>
        <taxon>Hexapoda</taxon>
        <taxon>Insecta</taxon>
        <taxon>Pterygota</taxon>
        <taxon>Neoptera</taxon>
        <taxon>Endopterygota</taxon>
        <taxon>Diptera</taxon>
        <taxon>Nematocera</taxon>
        <taxon>Chironomoidea</taxon>
        <taxon>Ceratopogonidae</taxon>
        <taxon>Ceratopogoninae</taxon>
        <taxon>Culicoides</taxon>
        <taxon>Monoculicoides</taxon>
    </lineage>
</organism>
<dbReference type="VEuPathDB" id="VectorBase:CSON007838"/>
<name>A0A336MUS2_CULSO</name>
<sequence>MMNIHEPKEMIVLEQILFYTSLLEFSLGNIFFTLNGSNPPHLFKDLLRSPSLNELFPKSVCNLTSIFVFYINQ</sequence>
<gene>
    <name evidence="1" type="primary">CSON007838</name>
</gene>
<dbReference type="AlphaFoldDB" id="A0A336MUS2"/>
<accession>A0A336MUS2</accession>
<evidence type="ECO:0000313" key="1">
    <source>
        <dbReference type="EMBL" id="SSX34344.1"/>
    </source>
</evidence>
<reference evidence="1" key="1">
    <citation type="submission" date="2018-07" db="EMBL/GenBank/DDBJ databases">
        <authorList>
            <person name="Quirk P.G."/>
            <person name="Krulwich T.A."/>
        </authorList>
    </citation>
    <scope>NUCLEOTIDE SEQUENCE</scope>
</reference>
<protein>
    <submittedName>
        <fullName evidence="1">CSON007838 protein</fullName>
    </submittedName>
</protein>
<dbReference type="EMBL" id="UFQT01002956">
    <property type="protein sequence ID" value="SSX34344.1"/>
    <property type="molecule type" value="Genomic_DNA"/>
</dbReference>